<reference evidence="3" key="1">
    <citation type="submission" date="2022-03" db="EMBL/GenBank/DDBJ databases">
        <authorList>
            <person name="Tunstrom K."/>
        </authorList>
    </citation>
    <scope>NUCLEOTIDE SEQUENCE</scope>
</reference>
<comment type="caution">
    <text evidence="3">The sequence shown here is derived from an EMBL/GenBank/DDBJ whole genome shotgun (WGS) entry which is preliminary data.</text>
</comment>
<keyword evidence="2" id="KW-0732">Signal</keyword>
<proteinExistence type="predicted"/>
<gene>
    <name evidence="3" type="ORF">EEDITHA_LOCUS8686</name>
</gene>
<dbReference type="Proteomes" id="UP001153954">
    <property type="component" value="Unassembled WGS sequence"/>
</dbReference>
<evidence type="ECO:0000313" key="4">
    <source>
        <dbReference type="Proteomes" id="UP001153954"/>
    </source>
</evidence>
<dbReference type="AlphaFoldDB" id="A0AAU9U828"/>
<dbReference type="EMBL" id="CAKOGL010000012">
    <property type="protein sequence ID" value="CAH2092975.1"/>
    <property type="molecule type" value="Genomic_DNA"/>
</dbReference>
<evidence type="ECO:0000256" key="1">
    <source>
        <dbReference type="SAM" id="MobiDB-lite"/>
    </source>
</evidence>
<sequence>MECNTAATHSTGDKGNSEGSGQRSSVAALLVMLLVMPLVLPDDPFFVGFCGASQRSGNTSASDQPHIRALTSSCYDESMSPTISFDEDDVISIHCFVKPLNNSINYKCIKRTLPQCCHPFQGEY</sequence>
<organism evidence="3 4">
    <name type="scientific">Euphydryas editha</name>
    <name type="common">Edith's checkerspot</name>
    <dbReference type="NCBI Taxonomy" id="104508"/>
    <lineage>
        <taxon>Eukaryota</taxon>
        <taxon>Metazoa</taxon>
        <taxon>Ecdysozoa</taxon>
        <taxon>Arthropoda</taxon>
        <taxon>Hexapoda</taxon>
        <taxon>Insecta</taxon>
        <taxon>Pterygota</taxon>
        <taxon>Neoptera</taxon>
        <taxon>Endopterygota</taxon>
        <taxon>Lepidoptera</taxon>
        <taxon>Glossata</taxon>
        <taxon>Ditrysia</taxon>
        <taxon>Papilionoidea</taxon>
        <taxon>Nymphalidae</taxon>
        <taxon>Nymphalinae</taxon>
        <taxon>Euphydryas</taxon>
    </lineage>
</organism>
<accession>A0AAU9U828</accession>
<protein>
    <submittedName>
        <fullName evidence="3">Uncharacterized protein</fullName>
    </submittedName>
</protein>
<name>A0AAU9U828_EUPED</name>
<evidence type="ECO:0000256" key="2">
    <source>
        <dbReference type="SAM" id="SignalP"/>
    </source>
</evidence>
<evidence type="ECO:0000313" key="3">
    <source>
        <dbReference type="EMBL" id="CAH2092975.1"/>
    </source>
</evidence>
<keyword evidence="4" id="KW-1185">Reference proteome</keyword>
<feature type="chain" id="PRO_5043437634" evidence="2">
    <location>
        <begin position="42"/>
        <end position="124"/>
    </location>
</feature>
<feature type="region of interest" description="Disordered" evidence="1">
    <location>
        <begin position="1"/>
        <end position="21"/>
    </location>
</feature>
<feature type="signal peptide" evidence="2">
    <location>
        <begin position="1"/>
        <end position="41"/>
    </location>
</feature>
<feature type="compositionally biased region" description="Polar residues" evidence="1">
    <location>
        <begin position="1"/>
        <end position="10"/>
    </location>
</feature>